<evidence type="ECO:0000313" key="1">
    <source>
        <dbReference type="EMBL" id="AHF24197.1"/>
    </source>
</evidence>
<accession>W0FN16</accession>
<organism evidence="1">
    <name type="scientific">uncultured bacterium Contig160</name>
    <dbReference type="NCBI Taxonomy" id="1393469"/>
    <lineage>
        <taxon>Bacteria</taxon>
        <taxon>environmental samples</taxon>
    </lineage>
</organism>
<protein>
    <submittedName>
        <fullName evidence="1">Uncharacterized protein</fullName>
    </submittedName>
</protein>
<reference evidence="1" key="1">
    <citation type="journal article" date="2013" name="PLoS ONE">
        <title>Metagenomic insights into the carbohydrate-active enzymes carried by the microorganisms adhering to solid digesta in the rumen of cows.</title>
        <authorList>
            <person name="Wang L."/>
            <person name="Hatem A."/>
            <person name="Catalyurek U.V."/>
            <person name="Morrison M."/>
            <person name="Yu Z."/>
        </authorList>
    </citation>
    <scope>NUCLEOTIDE SEQUENCE</scope>
</reference>
<sequence>MKKFTAVITDADIRYYIDQAATELEEDNQIRFPDSDARAEFIEDCVASEIDKYELYERNPFGYRPDYRVEVLDMADLYEYTVED</sequence>
<name>W0FN16_9BACT</name>
<dbReference type="AlphaFoldDB" id="W0FN16"/>
<proteinExistence type="predicted"/>
<dbReference type="EMBL" id="KC246787">
    <property type="protein sequence ID" value="AHF24197.1"/>
    <property type="molecule type" value="Genomic_DNA"/>
</dbReference>